<dbReference type="SUPFAM" id="SSF48445">
    <property type="entry name" value="14-3-3 protein"/>
    <property type="match status" value="1"/>
</dbReference>
<dbReference type="VEuPathDB" id="TrichDB:TRFO_24160"/>
<evidence type="ECO:0000313" key="5">
    <source>
        <dbReference type="Proteomes" id="UP000179807"/>
    </source>
</evidence>
<dbReference type="PANTHER" id="PTHR18860">
    <property type="entry name" value="14-3-3 PROTEIN"/>
    <property type="match status" value="1"/>
</dbReference>
<organism evidence="4 5">
    <name type="scientific">Tritrichomonas foetus</name>
    <dbReference type="NCBI Taxonomy" id="1144522"/>
    <lineage>
        <taxon>Eukaryota</taxon>
        <taxon>Metamonada</taxon>
        <taxon>Parabasalia</taxon>
        <taxon>Tritrichomonadida</taxon>
        <taxon>Tritrichomonadidae</taxon>
        <taxon>Tritrichomonas</taxon>
    </lineage>
</organism>
<keyword evidence="5" id="KW-1185">Reference proteome</keyword>
<dbReference type="Gene3D" id="1.20.190.20">
    <property type="entry name" value="14-3-3 domain"/>
    <property type="match status" value="1"/>
</dbReference>
<evidence type="ECO:0000256" key="1">
    <source>
        <dbReference type="ARBA" id="ARBA00006141"/>
    </source>
</evidence>
<dbReference type="GeneID" id="94838302"/>
<feature type="region of interest" description="Disordered" evidence="2">
    <location>
        <begin position="266"/>
        <end position="300"/>
    </location>
</feature>
<evidence type="ECO:0000259" key="3">
    <source>
        <dbReference type="SMART" id="SM00101"/>
    </source>
</evidence>
<feature type="compositionally biased region" description="Basic residues" evidence="2">
    <location>
        <begin position="290"/>
        <end position="300"/>
    </location>
</feature>
<accession>A0A1J4KD95</accession>
<dbReference type="RefSeq" id="XP_068360734.1">
    <property type="nucleotide sequence ID" value="XM_068503598.1"/>
</dbReference>
<dbReference type="Pfam" id="PF00244">
    <property type="entry name" value="14-3-3"/>
    <property type="match status" value="1"/>
</dbReference>
<name>A0A1J4KD95_9EUKA</name>
<feature type="domain" description="14-3-3" evidence="3">
    <location>
        <begin position="38"/>
        <end position="281"/>
    </location>
</feature>
<sequence>MLNVLKCIYIITYLFHYYLSKSLWSSKYLRGNNSWQMTDDLFFLAELAKKLNFPEGSLEFLNQIIKTNPSLEPNVQKFYIDLYFEFFRSYVNVLRKIQEKIDAQGMKLGQIKLLQTIRTRYETSFVNLHNSFIDQVKNKLLSSVSDLNIQFSYLKAIGDSYQYISGHIKGETFTKKQNEAKESYEHALKIANMEFQHSDPRYLRIVLNWAVFQYRFLKLKESPTKQLFKCYQESLNLLEKVDLEKRMEFCSIMELIKTNMSTWSTKPEELKISDGSEEESEGDEKDKISKVKKKKKKKAK</sequence>
<dbReference type="PRINTS" id="PR00305">
    <property type="entry name" value="1433ZETA"/>
</dbReference>
<dbReference type="InterPro" id="IPR036815">
    <property type="entry name" value="14-3-3_dom_sf"/>
</dbReference>
<dbReference type="SMART" id="SM00101">
    <property type="entry name" value="14_3_3"/>
    <property type="match status" value="1"/>
</dbReference>
<comment type="similarity">
    <text evidence="1">Belongs to the 14-3-3 family.</text>
</comment>
<dbReference type="InterPro" id="IPR000308">
    <property type="entry name" value="14-3-3"/>
</dbReference>
<gene>
    <name evidence="4" type="ORF">TRFO_24160</name>
</gene>
<dbReference type="AlphaFoldDB" id="A0A1J4KD95"/>
<evidence type="ECO:0000313" key="4">
    <source>
        <dbReference type="EMBL" id="OHT07598.1"/>
    </source>
</evidence>
<proteinExistence type="inferred from homology"/>
<dbReference type="Proteomes" id="UP000179807">
    <property type="component" value="Unassembled WGS sequence"/>
</dbReference>
<reference evidence="4" key="1">
    <citation type="submission" date="2016-10" db="EMBL/GenBank/DDBJ databases">
        <authorList>
            <person name="Benchimol M."/>
            <person name="Almeida L.G."/>
            <person name="Vasconcelos A.T."/>
            <person name="Perreira-Neves A."/>
            <person name="Rosa I.A."/>
            <person name="Tasca T."/>
            <person name="Bogo M.R."/>
            <person name="de Souza W."/>
        </authorList>
    </citation>
    <scope>NUCLEOTIDE SEQUENCE [LARGE SCALE GENOMIC DNA]</scope>
    <source>
        <strain evidence="4">K</strain>
    </source>
</reference>
<evidence type="ECO:0000256" key="2">
    <source>
        <dbReference type="SAM" id="MobiDB-lite"/>
    </source>
</evidence>
<protein>
    <submittedName>
        <fullName evidence="4">14-3-3 protein</fullName>
    </submittedName>
</protein>
<dbReference type="EMBL" id="MLAK01000692">
    <property type="protein sequence ID" value="OHT07598.1"/>
    <property type="molecule type" value="Genomic_DNA"/>
</dbReference>
<dbReference type="InterPro" id="IPR023410">
    <property type="entry name" value="14-3-3_domain"/>
</dbReference>
<comment type="caution">
    <text evidence="4">The sequence shown here is derived from an EMBL/GenBank/DDBJ whole genome shotgun (WGS) entry which is preliminary data.</text>
</comment>